<evidence type="ECO:0000256" key="2">
    <source>
        <dbReference type="ARBA" id="ARBA00022525"/>
    </source>
</evidence>
<organism evidence="6 7">
    <name type="scientific">Parasponia andersonii</name>
    <name type="common">Sponia andersonii</name>
    <dbReference type="NCBI Taxonomy" id="3476"/>
    <lineage>
        <taxon>Eukaryota</taxon>
        <taxon>Viridiplantae</taxon>
        <taxon>Streptophyta</taxon>
        <taxon>Embryophyta</taxon>
        <taxon>Tracheophyta</taxon>
        <taxon>Spermatophyta</taxon>
        <taxon>Magnoliopsida</taxon>
        <taxon>eudicotyledons</taxon>
        <taxon>Gunneridae</taxon>
        <taxon>Pentapetalae</taxon>
        <taxon>rosids</taxon>
        <taxon>fabids</taxon>
        <taxon>Rosales</taxon>
        <taxon>Cannabaceae</taxon>
        <taxon>Parasponia</taxon>
    </lineage>
</organism>
<dbReference type="AlphaFoldDB" id="A0A2P5AFS5"/>
<comment type="subcellular location">
    <subcellularLocation>
        <location evidence="1">Secreted</location>
        <location evidence="1">Extracellular space</location>
    </subcellularLocation>
</comment>
<feature type="compositionally biased region" description="Basic residues" evidence="4">
    <location>
        <begin position="89"/>
        <end position="98"/>
    </location>
</feature>
<feature type="region of interest" description="Disordered" evidence="4">
    <location>
        <begin position="74"/>
        <end position="98"/>
    </location>
</feature>
<evidence type="ECO:0000313" key="7">
    <source>
        <dbReference type="Proteomes" id="UP000237105"/>
    </source>
</evidence>
<protein>
    <submittedName>
        <fullName evidence="6">Protein IDA-LIKE</fullName>
    </submittedName>
</protein>
<keyword evidence="3 5" id="KW-0732">Signal</keyword>
<dbReference type="PROSITE" id="PS51257">
    <property type="entry name" value="PROKAR_LIPOPROTEIN"/>
    <property type="match status" value="1"/>
</dbReference>
<feature type="signal peptide" evidence="5">
    <location>
        <begin position="1"/>
        <end position="35"/>
    </location>
</feature>
<comment type="caution">
    <text evidence="6">The sequence shown here is derived from an EMBL/GenBank/DDBJ whole genome shotgun (WGS) entry which is preliminary data.</text>
</comment>
<evidence type="ECO:0000256" key="4">
    <source>
        <dbReference type="SAM" id="MobiDB-lite"/>
    </source>
</evidence>
<accession>A0A2P5AFS5</accession>
<evidence type="ECO:0000313" key="6">
    <source>
        <dbReference type="EMBL" id="PON35380.1"/>
    </source>
</evidence>
<reference evidence="7" key="1">
    <citation type="submission" date="2016-06" db="EMBL/GenBank/DDBJ databases">
        <title>Parallel loss of symbiosis genes in relatives of nitrogen-fixing non-legume Parasponia.</title>
        <authorList>
            <person name="Van Velzen R."/>
            <person name="Holmer R."/>
            <person name="Bu F."/>
            <person name="Rutten L."/>
            <person name="Van Zeijl A."/>
            <person name="Liu W."/>
            <person name="Santuari L."/>
            <person name="Cao Q."/>
            <person name="Sharma T."/>
            <person name="Shen D."/>
            <person name="Roswanjaya Y."/>
            <person name="Wardhani T."/>
            <person name="Kalhor M.S."/>
            <person name="Jansen J."/>
            <person name="Van den Hoogen J."/>
            <person name="Gungor B."/>
            <person name="Hartog M."/>
            <person name="Hontelez J."/>
            <person name="Verver J."/>
            <person name="Yang W.-C."/>
            <person name="Schijlen E."/>
            <person name="Repin R."/>
            <person name="Schilthuizen M."/>
            <person name="Schranz E."/>
            <person name="Heidstra R."/>
            <person name="Miyata K."/>
            <person name="Fedorova E."/>
            <person name="Kohlen W."/>
            <person name="Bisseling T."/>
            <person name="Smit S."/>
            <person name="Geurts R."/>
        </authorList>
    </citation>
    <scope>NUCLEOTIDE SEQUENCE [LARGE SCALE GENOMIC DNA]</scope>
    <source>
        <strain evidence="7">cv. WU1-14</strain>
    </source>
</reference>
<dbReference type="GO" id="GO:0010227">
    <property type="term" value="P:floral organ abscission"/>
    <property type="evidence" value="ECO:0007669"/>
    <property type="project" value="InterPro"/>
</dbReference>
<gene>
    <name evidence="6" type="ORF">PanWU01x14_336720</name>
</gene>
<dbReference type="OrthoDB" id="994133at2759"/>
<dbReference type="PANTHER" id="PTHR33599">
    <property type="entry name" value="PROTEIN IDA-LIKE 5"/>
    <property type="match status" value="1"/>
</dbReference>
<dbReference type="EMBL" id="JXTB01000614">
    <property type="protein sequence ID" value="PON35380.1"/>
    <property type="molecule type" value="Genomic_DNA"/>
</dbReference>
<proteinExistence type="predicted"/>
<sequence length="98" mass="10768">MASSASKSKNPFLLFKTLFLTTILVIALFTGSCSATRPAKTMTVEREVSPDSGDYSKLRPRKSQTAFRFRGQTFNFFPKGTPVPPSGPSKRHNSAPQN</sequence>
<dbReference type="PANTHER" id="PTHR33599:SF20">
    <property type="entry name" value="PROTEIN IDA"/>
    <property type="match status" value="1"/>
</dbReference>
<evidence type="ECO:0000256" key="5">
    <source>
        <dbReference type="SAM" id="SignalP"/>
    </source>
</evidence>
<keyword evidence="7" id="KW-1185">Reference proteome</keyword>
<feature type="chain" id="PRO_5015125557" evidence="5">
    <location>
        <begin position="36"/>
        <end position="98"/>
    </location>
</feature>
<keyword evidence="2" id="KW-0964">Secreted</keyword>
<evidence type="ECO:0000256" key="3">
    <source>
        <dbReference type="ARBA" id="ARBA00022729"/>
    </source>
</evidence>
<dbReference type="Proteomes" id="UP000237105">
    <property type="component" value="Unassembled WGS sequence"/>
</dbReference>
<name>A0A2P5AFS5_PARAD</name>
<dbReference type="GO" id="GO:0005576">
    <property type="term" value="C:extracellular region"/>
    <property type="evidence" value="ECO:0007669"/>
    <property type="project" value="UniProtKB-SubCell"/>
</dbReference>
<evidence type="ECO:0000256" key="1">
    <source>
        <dbReference type="ARBA" id="ARBA00004239"/>
    </source>
</evidence>
<dbReference type="InterPro" id="IPR039639">
    <property type="entry name" value="IDA-like"/>
</dbReference>